<dbReference type="PROSITE" id="PS50216">
    <property type="entry name" value="DHHC"/>
    <property type="match status" value="1"/>
</dbReference>
<evidence type="ECO:0000313" key="10">
    <source>
        <dbReference type="EnsemblProtists" id="Phyra95670"/>
    </source>
</evidence>
<comment type="subcellular location">
    <subcellularLocation>
        <location evidence="1">Membrane</location>
        <topology evidence="1">Multi-pass membrane protein</topology>
    </subcellularLocation>
</comment>
<feature type="transmembrane region" description="Helical" evidence="7">
    <location>
        <begin position="189"/>
        <end position="213"/>
    </location>
</feature>
<dbReference type="GO" id="GO:0016020">
    <property type="term" value="C:membrane"/>
    <property type="evidence" value="ECO:0007669"/>
    <property type="project" value="UniProtKB-SubCell"/>
</dbReference>
<dbReference type="GO" id="GO:0005783">
    <property type="term" value="C:endoplasmic reticulum"/>
    <property type="evidence" value="ECO:0000318"/>
    <property type="project" value="GO_Central"/>
</dbReference>
<evidence type="ECO:0000256" key="6">
    <source>
        <dbReference type="ARBA" id="ARBA00023315"/>
    </source>
</evidence>
<dbReference type="HOGENOM" id="CLU_367436_0_0_1"/>
<dbReference type="EMBL" id="DS566045">
    <property type="status" value="NOT_ANNOTATED_CDS"/>
    <property type="molecule type" value="Genomic_DNA"/>
</dbReference>
<sequence length="759" mass="84005">MEARREPSQVGTSQVKVARASGHLAGLLGYALYQPNPLQQIFYLLLVVGGYSAFLFSGLPHLPNDSLSEIHVYLSLVTVLGALHSFIVASMSSPGVLLPQTLVYFDNYDFDNVLYRKRECLTCKTSKLARSKHCSICNKCVPRFDHHERAVVQLRLLLGEQFLNESTHTVVQGEPMVVVRYLVHAEAAVTVLFVLCVGMGFALVCFSGFHLYLVSSNLTTNEFFKRKELRRSSTATNSLEVRELRITGASTKAISSEMETPTFLTPDDLYEQARRFDVDLCREPYLVPLMKLAATIPNPPKRQHEDDGSEAAKPTSTYYYNFVTKAQQNIHPLVPLLGNNEGTGAGDTDPMTRAADPQEFDHAATLHKLTSMKKYVDVHERRLRPVMEQLQKELAKYELRSHGRSAAAPATGRILCADPHRSRCGVSLRQLLDEIAMLQVKLATYRPDLARRLFKMTITTRSKRVSAFGTGTPTPATVAPGSYATEQAITSFGARAQRPLFSSFATSGKRNLNENKTTSAITPGLISRFAPSAPGSTIFGASSVQDNPGPGSYLRPASSPPSNNQREHQGPHKFAHLVKPSVPAIPQRQQSYGYVQVGVELQRQSPPGEIYSGIGQDTVGPAAYSRHNPIWNEKKNAASSLNSTAKREVWEENKQLAKFPGPVFASKVPIIPAPKPVGVYDPDREQELLAKEGRAERYRQEQNKFSATRRIPLRQAQASTVALAEILRRSSSEGKRVERRFLTTVPMESGFRARQSALA</sequence>
<dbReference type="AlphaFoldDB" id="H3HD04"/>
<reference evidence="11" key="1">
    <citation type="journal article" date="2006" name="Science">
        <title>Phytophthora genome sequences uncover evolutionary origins and mechanisms of pathogenesis.</title>
        <authorList>
            <person name="Tyler B.M."/>
            <person name="Tripathy S."/>
            <person name="Zhang X."/>
            <person name="Dehal P."/>
            <person name="Jiang R.H."/>
            <person name="Aerts A."/>
            <person name="Arredondo F.D."/>
            <person name="Baxter L."/>
            <person name="Bensasson D."/>
            <person name="Beynon J.L."/>
            <person name="Chapman J."/>
            <person name="Damasceno C.M."/>
            <person name="Dorrance A.E."/>
            <person name="Dou D."/>
            <person name="Dickerman A.W."/>
            <person name="Dubchak I.L."/>
            <person name="Garbelotto M."/>
            <person name="Gijzen M."/>
            <person name="Gordon S.G."/>
            <person name="Govers F."/>
            <person name="Grunwald N.J."/>
            <person name="Huang W."/>
            <person name="Ivors K.L."/>
            <person name="Jones R.W."/>
            <person name="Kamoun S."/>
            <person name="Krampis K."/>
            <person name="Lamour K.H."/>
            <person name="Lee M.K."/>
            <person name="McDonald W.H."/>
            <person name="Medina M."/>
            <person name="Meijer H.J."/>
            <person name="Nordberg E.K."/>
            <person name="Maclean D.J."/>
            <person name="Ospina-Giraldo M.D."/>
            <person name="Morris P.F."/>
            <person name="Phuntumart V."/>
            <person name="Putnam N.H."/>
            <person name="Rash S."/>
            <person name="Rose J.K."/>
            <person name="Sakihama Y."/>
            <person name="Salamov A.A."/>
            <person name="Savidor A."/>
            <person name="Scheuring C.F."/>
            <person name="Smith B.M."/>
            <person name="Sobral B.W."/>
            <person name="Terry A."/>
            <person name="Torto-Alalibo T.A."/>
            <person name="Win J."/>
            <person name="Xu Z."/>
            <person name="Zhang H."/>
            <person name="Grigoriev I.V."/>
            <person name="Rokhsar D.S."/>
            <person name="Boore J.L."/>
        </authorList>
    </citation>
    <scope>NUCLEOTIDE SEQUENCE [LARGE SCALE GENOMIC DNA]</scope>
    <source>
        <strain evidence="11">Pr102</strain>
    </source>
</reference>
<dbReference type="InParanoid" id="H3HD04"/>
<evidence type="ECO:0000256" key="1">
    <source>
        <dbReference type="ARBA" id="ARBA00004141"/>
    </source>
</evidence>
<evidence type="ECO:0000256" key="7">
    <source>
        <dbReference type="RuleBase" id="RU079119"/>
    </source>
</evidence>
<keyword evidence="5 7" id="KW-0472">Membrane</keyword>
<reference evidence="10" key="2">
    <citation type="submission" date="2015-06" db="UniProtKB">
        <authorList>
            <consortium name="EnsemblProtists"/>
        </authorList>
    </citation>
    <scope>IDENTIFICATION</scope>
    <source>
        <strain evidence="10">Pr102</strain>
    </source>
</reference>
<evidence type="ECO:0000259" key="9">
    <source>
        <dbReference type="Pfam" id="PF01529"/>
    </source>
</evidence>
<proteinExistence type="inferred from homology"/>
<keyword evidence="4 7" id="KW-1133">Transmembrane helix</keyword>
<evidence type="ECO:0000256" key="5">
    <source>
        <dbReference type="ARBA" id="ARBA00023136"/>
    </source>
</evidence>
<dbReference type="PANTHER" id="PTHR22883">
    <property type="entry name" value="ZINC FINGER DHHC DOMAIN CONTAINING PROTEIN"/>
    <property type="match status" value="1"/>
</dbReference>
<comment type="similarity">
    <text evidence="7">Belongs to the DHHC palmitoyltransferase family.</text>
</comment>
<dbReference type="PANTHER" id="PTHR22883:SF445">
    <property type="entry name" value="PALMITOYLTRANSFERASE"/>
    <property type="match status" value="1"/>
</dbReference>
<dbReference type="Pfam" id="PF01529">
    <property type="entry name" value="DHHC"/>
    <property type="match status" value="1"/>
</dbReference>
<dbReference type="VEuPathDB" id="FungiDB:KRP23_9047"/>
<dbReference type="eggNOG" id="KOG1312">
    <property type="taxonomic scope" value="Eukaryota"/>
</dbReference>
<dbReference type="GO" id="GO:0006612">
    <property type="term" value="P:protein targeting to membrane"/>
    <property type="evidence" value="ECO:0000318"/>
    <property type="project" value="GO_Central"/>
</dbReference>
<dbReference type="EC" id="2.3.1.225" evidence="7"/>
<dbReference type="VEuPathDB" id="FungiDB:KRP22_9326"/>
<evidence type="ECO:0000256" key="8">
    <source>
        <dbReference type="SAM" id="MobiDB-lite"/>
    </source>
</evidence>
<dbReference type="GO" id="GO:0019706">
    <property type="term" value="F:protein-cysteine S-palmitoyltransferase activity"/>
    <property type="evidence" value="ECO:0000318"/>
    <property type="project" value="GO_Central"/>
</dbReference>
<feature type="transmembrane region" description="Helical" evidence="7">
    <location>
        <begin position="70"/>
        <end position="89"/>
    </location>
</feature>
<dbReference type="EnsemblProtists" id="Phyra95670">
    <property type="protein sequence ID" value="Phyra95670"/>
    <property type="gene ID" value="Phyra95670"/>
</dbReference>
<dbReference type="VEuPathDB" id="FungiDB:KRP22_9327"/>
<evidence type="ECO:0000256" key="2">
    <source>
        <dbReference type="ARBA" id="ARBA00022679"/>
    </source>
</evidence>
<evidence type="ECO:0000313" key="11">
    <source>
        <dbReference type="Proteomes" id="UP000005238"/>
    </source>
</evidence>
<evidence type="ECO:0000256" key="4">
    <source>
        <dbReference type="ARBA" id="ARBA00022989"/>
    </source>
</evidence>
<accession>H3HD04</accession>
<dbReference type="VEuPathDB" id="FungiDB:KRP23_9046"/>
<keyword evidence="2 7" id="KW-0808">Transferase</keyword>
<dbReference type="VEuPathDB" id="FungiDB:KRP22_9328"/>
<feature type="region of interest" description="Disordered" evidence="8">
    <location>
        <begin position="537"/>
        <end position="571"/>
    </location>
</feature>
<feature type="domain" description="Palmitoyltransferase DHHC" evidence="9">
    <location>
        <begin position="116"/>
        <end position="147"/>
    </location>
</feature>
<name>H3HD04_PHYRM</name>
<comment type="domain">
    <text evidence="7">The DHHC domain is required for palmitoyltransferase activity.</text>
</comment>
<dbReference type="VEuPathDB" id="FungiDB:KRP23_9045"/>
<evidence type="ECO:0000256" key="3">
    <source>
        <dbReference type="ARBA" id="ARBA00022692"/>
    </source>
</evidence>
<feature type="transmembrane region" description="Helical" evidence="7">
    <location>
        <begin position="41"/>
        <end position="58"/>
    </location>
</feature>
<dbReference type="GO" id="GO:0005794">
    <property type="term" value="C:Golgi apparatus"/>
    <property type="evidence" value="ECO:0000318"/>
    <property type="project" value="GO_Central"/>
</dbReference>
<dbReference type="Proteomes" id="UP000005238">
    <property type="component" value="Unassembled WGS sequence"/>
</dbReference>
<keyword evidence="3 7" id="KW-0812">Transmembrane</keyword>
<protein>
    <recommendedName>
        <fullName evidence="7">Palmitoyltransferase</fullName>
        <ecNumber evidence="7">2.3.1.225</ecNumber>
    </recommendedName>
</protein>
<dbReference type="InterPro" id="IPR001594">
    <property type="entry name" value="Palmitoyltrfase_DHHC"/>
</dbReference>
<comment type="catalytic activity">
    <reaction evidence="7">
        <text>L-cysteinyl-[protein] + hexadecanoyl-CoA = S-hexadecanoyl-L-cysteinyl-[protein] + CoA</text>
        <dbReference type="Rhea" id="RHEA:36683"/>
        <dbReference type="Rhea" id="RHEA-COMP:10131"/>
        <dbReference type="Rhea" id="RHEA-COMP:11032"/>
        <dbReference type="ChEBI" id="CHEBI:29950"/>
        <dbReference type="ChEBI" id="CHEBI:57287"/>
        <dbReference type="ChEBI" id="CHEBI:57379"/>
        <dbReference type="ChEBI" id="CHEBI:74151"/>
        <dbReference type="EC" id="2.3.1.225"/>
    </reaction>
</comment>
<keyword evidence="6 7" id="KW-0012">Acyltransferase</keyword>
<dbReference type="InterPro" id="IPR039859">
    <property type="entry name" value="PFA4/ZDH16/20/ERF2-like"/>
</dbReference>
<organism evidence="10 11">
    <name type="scientific">Phytophthora ramorum</name>
    <name type="common">Sudden oak death agent</name>
    <dbReference type="NCBI Taxonomy" id="164328"/>
    <lineage>
        <taxon>Eukaryota</taxon>
        <taxon>Sar</taxon>
        <taxon>Stramenopiles</taxon>
        <taxon>Oomycota</taxon>
        <taxon>Peronosporomycetes</taxon>
        <taxon>Peronosporales</taxon>
        <taxon>Peronosporaceae</taxon>
        <taxon>Phytophthora</taxon>
    </lineage>
</organism>
<keyword evidence="11" id="KW-1185">Reference proteome</keyword>